<protein>
    <submittedName>
        <fullName evidence="5">N-acetyltransferase</fullName>
    </submittedName>
</protein>
<keyword evidence="2" id="KW-0012">Acyltransferase</keyword>
<dbReference type="Proteomes" id="UP000266743">
    <property type="component" value="Chromosome 7"/>
</dbReference>
<dbReference type="SUPFAM" id="SSF55729">
    <property type="entry name" value="Acyl-CoA N-acyltransferases (Nat)"/>
    <property type="match status" value="1"/>
</dbReference>
<evidence type="ECO:0000256" key="1">
    <source>
        <dbReference type="ARBA" id="ARBA00022679"/>
    </source>
</evidence>
<dbReference type="InterPro" id="IPR000182">
    <property type="entry name" value="GNAT_dom"/>
</dbReference>
<dbReference type="PROSITE" id="PS51186">
    <property type="entry name" value="GNAT"/>
    <property type="match status" value="1"/>
</dbReference>
<dbReference type="Gene3D" id="3.40.630.30">
    <property type="match status" value="1"/>
</dbReference>
<sequence>MPKKGKKNATKNNVKDVDIDALVAAIEGTSVPSKNSKEGMTRKQAMALEEKQMEEVLTKPVAAAQPLVDEHRLRMSLLAERLMHEKAIRDAEVAKALVPLKEEEKAWQKVSDNKYIRYEQFDGDEEVMNFIVQLFTKELTEPYSSFTYEYFIFGWPDLTIVAYGYDGEDVPDASVKGKRVGAVVSRVSRKRIDSPLRGYVAMFAVIPEFRGFRLGSRLVTLTIELMREKGCDEVYLETPTNNERALSLYLNLGFAKSKFLPRYYLDHSDAVRLKLWLKDPPFCTPVQPATPAVAVAAAVSPSTSTSTI</sequence>
<comment type="similarity">
    <text evidence="3">Belongs to the acetyltransferase family. MAK3 subfamily.</text>
</comment>
<accession>A0A3L6L4T8</accession>
<dbReference type="InterPro" id="IPR044542">
    <property type="entry name" value="NAA30-like"/>
</dbReference>
<gene>
    <name evidence="5" type="ORF">DPX39_070032300</name>
</gene>
<dbReference type="GO" id="GO:0031417">
    <property type="term" value="C:NatC complex"/>
    <property type="evidence" value="ECO:0007669"/>
    <property type="project" value="TreeGrafter"/>
</dbReference>
<reference evidence="5 6" key="1">
    <citation type="submission" date="2018-09" db="EMBL/GenBank/DDBJ databases">
        <title>whole genome sequence of T. equiperdum IVM-t1 strain.</title>
        <authorList>
            <person name="Suganuma K."/>
        </authorList>
    </citation>
    <scope>NUCLEOTIDE SEQUENCE [LARGE SCALE GENOMIC DNA]</scope>
    <source>
        <strain evidence="5 6">IVM-t1</strain>
    </source>
</reference>
<dbReference type="CDD" id="cd04301">
    <property type="entry name" value="NAT_SF"/>
    <property type="match status" value="1"/>
</dbReference>
<dbReference type="EMBL" id="QSBY01000007">
    <property type="protein sequence ID" value="RHW71663.1"/>
    <property type="molecule type" value="Genomic_DNA"/>
</dbReference>
<dbReference type="AlphaFoldDB" id="A0A3L6L4T8"/>
<keyword evidence="1 5" id="KW-0808">Transferase</keyword>
<feature type="domain" description="N-acetyltransferase" evidence="4">
    <location>
        <begin position="116"/>
        <end position="278"/>
    </location>
</feature>
<evidence type="ECO:0000259" key="4">
    <source>
        <dbReference type="PROSITE" id="PS51186"/>
    </source>
</evidence>
<name>A0A3L6L4T8_9TRYP</name>
<dbReference type="Pfam" id="PF00583">
    <property type="entry name" value="Acetyltransf_1"/>
    <property type="match status" value="1"/>
</dbReference>
<comment type="caution">
    <text evidence="5">The sequence shown here is derived from an EMBL/GenBank/DDBJ whole genome shotgun (WGS) entry which is preliminary data.</text>
</comment>
<evidence type="ECO:0000313" key="6">
    <source>
        <dbReference type="Proteomes" id="UP000266743"/>
    </source>
</evidence>
<evidence type="ECO:0000256" key="2">
    <source>
        <dbReference type="ARBA" id="ARBA00023315"/>
    </source>
</evidence>
<evidence type="ECO:0000313" key="5">
    <source>
        <dbReference type="EMBL" id="RHW71663.1"/>
    </source>
</evidence>
<organism evidence="5 6">
    <name type="scientific">Trypanosoma brucei equiperdum</name>
    <dbReference type="NCBI Taxonomy" id="630700"/>
    <lineage>
        <taxon>Eukaryota</taxon>
        <taxon>Discoba</taxon>
        <taxon>Euglenozoa</taxon>
        <taxon>Kinetoplastea</taxon>
        <taxon>Metakinetoplastina</taxon>
        <taxon>Trypanosomatida</taxon>
        <taxon>Trypanosomatidae</taxon>
        <taxon>Trypanosoma</taxon>
    </lineage>
</organism>
<proteinExistence type="inferred from homology"/>
<dbReference type="InterPro" id="IPR016181">
    <property type="entry name" value="Acyl_CoA_acyltransferase"/>
</dbReference>
<dbReference type="GO" id="GO:0004596">
    <property type="term" value="F:protein-N-terminal amino-acid acetyltransferase activity"/>
    <property type="evidence" value="ECO:0007669"/>
    <property type="project" value="InterPro"/>
</dbReference>
<evidence type="ECO:0000256" key="3">
    <source>
        <dbReference type="ARBA" id="ARBA00024025"/>
    </source>
</evidence>
<dbReference type="PANTHER" id="PTHR45896">
    <property type="entry name" value="N-ALPHA-ACETYLTRANSFERASE 30"/>
    <property type="match status" value="1"/>
</dbReference>
<dbReference type="PANTHER" id="PTHR45896:SF1">
    <property type="entry name" value="N-ALPHA-ACETYLTRANSFERASE 30"/>
    <property type="match status" value="1"/>
</dbReference>